<evidence type="ECO:0000256" key="7">
    <source>
        <dbReference type="ARBA" id="ARBA00022772"/>
    </source>
</evidence>
<feature type="active site" description="Proton acceptor" evidence="11">
    <location>
        <position position="339"/>
    </location>
</feature>
<dbReference type="Gene3D" id="2.70.98.20">
    <property type="entry name" value="Copper amine oxidase, catalytic domain"/>
    <property type="match status" value="1"/>
</dbReference>
<dbReference type="HOGENOM" id="CLU_011500_3_2_11"/>
<dbReference type="EMBL" id="HE804045">
    <property type="protein sequence ID" value="CCH30742.1"/>
    <property type="molecule type" value="Genomic_DNA"/>
</dbReference>
<dbReference type="InterPro" id="IPR015798">
    <property type="entry name" value="Cu_amine_oxidase_C"/>
</dbReference>
<evidence type="ECO:0000256" key="1">
    <source>
        <dbReference type="ARBA" id="ARBA00001935"/>
    </source>
</evidence>
<evidence type="ECO:0000256" key="8">
    <source>
        <dbReference type="ARBA" id="ARBA00023002"/>
    </source>
</evidence>
<keyword evidence="6 13" id="KW-0479">Metal-binding</keyword>
<dbReference type="AlphaFoldDB" id="K0JZM1"/>
<evidence type="ECO:0000256" key="10">
    <source>
        <dbReference type="ARBA" id="ARBA00023211"/>
    </source>
</evidence>
<feature type="domain" description="Copper amine oxidase N3-terminal" evidence="16">
    <location>
        <begin position="147"/>
        <end position="243"/>
    </location>
</feature>
<dbReference type="Proteomes" id="UP000006281">
    <property type="component" value="Chromosome"/>
</dbReference>
<evidence type="ECO:0000313" key="18">
    <source>
        <dbReference type="EMBL" id="CCH30742.1"/>
    </source>
</evidence>
<dbReference type="PANTHER" id="PTHR10638:SF86">
    <property type="entry name" value="COPPER AMINE OXIDASE 1-RELATED"/>
    <property type="match status" value="1"/>
</dbReference>
<keyword evidence="19" id="KW-1185">Reference proteome</keyword>
<dbReference type="GO" id="GO:0009308">
    <property type="term" value="P:amine metabolic process"/>
    <property type="evidence" value="ECO:0007669"/>
    <property type="project" value="UniProtKB-UniRule"/>
</dbReference>
<feature type="domain" description="AGAO-like N2" evidence="17">
    <location>
        <begin position="60"/>
        <end position="135"/>
    </location>
</feature>
<dbReference type="InterPro" id="IPR015802">
    <property type="entry name" value="Cu_amine_oxidase_N3"/>
</dbReference>
<evidence type="ECO:0000256" key="12">
    <source>
        <dbReference type="PIRSR" id="PIRSR600269-51"/>
    </source>
</evidence>
<protein>
    <recommendedName>
        <fullName evidence="13">Amine oxidase</fullName>
        <ecNumber evidence="13">1.4.3.-</ecNumber>
    </recommendedName>
</protein>
<keyword evidence="9 13" id="KW-0186">Copper</keyword>
<evidence type="ECO:0000313" key="19">
    <source>
        <dbReference type="Proteomes" id="UP000006281"/>
    </source>
</evidence>
<comment type="cofactor">
    <cofactor evidence="3">
        <name>Zn(2+)</name>
        <dbReference type="ChEBI" id="CHEBI:29105"/>
    </cofactor>
</comment>
<dbReference type="InterPro" id="IPR036460">
    <property type="entry name" value="Cu_amine_oxidase_C_sf"/>
</dbReference>
<evidence type="ECO:0000256" key="9">
    <source>
        <dbReference type="ARBA" id="ARBA00023008"/>
    </source>
</evidence>
<organism evidence="18 19">
    <name type="scientific">Saccharothrix espanaensis (strain ATCC 51144 / DSM 44229 / JCM 9112 / NBRC 15066 / NRRL 15764)</name>
    <dbReference type="NCBI Taxonomy" id="1179773"/>
    <lineage>
        <taxon>Bacteria</taxon>
        <taxon>Bacillati</taxon>
        <taxon>Actinomycetota</taxon>
        <taxon>Actinomycetes</taxon>
        <taxon>Pseudonocardiales</taxon>
        <taxon>Pseudonocardiaceae</taxon>
        <taxon>Saccharothrix</taxon>
    </lineage>
</organism>
<keyword evidence="7 11" id="KW-0801">TPQ</keyword>
<dbReference type="InterPro" id="IPR054157">
    <property type="entry name" value="AGAO-like_N2"/>
</dbReference>
<comment type="cofactor">
    <cofactor evidence="1">
        <name>Cu cation</name>
        <dbReference type="ChEBI" id="CHEBI:23378"/>
    </cofactor>
</comment>
<feature type="modified residue" description="2',4',5'-topaquinone" evidence="12">
    <location>
        <position position="423"/>
    </location>
</feature>
<dbReference type="eggNOG" id="COG3733">
    <property type="taxonomic scope" value="Bacteria"/>
</dbReference>
<dbReference type="SUPFAM" id="SSF54416">
    <property type="entry name" value="Amine oxidase N-terminal region"/>
    <property type="match status" value="2"/>
</dbReference>
<feature type="region of interest" description="Disordered" evidence="14">
    <location>
        <begin position="18"/>
        <end position="59"/>
    </location>
</feature>
<dbReference type="GO" id="GO:0008131">
    <property type="term" value="F:primary methylamine oxidase activity"/>
    <property type="evidence" value="ECO:0007669"/>
    <property type="project" value="InterPro"/>
</dbReference>
<evidence type="ECO:0000256" key="14">
    <source>
        <dbReference type="SAM" id="MobiDB-lite"/>
    </source>
</evidence>
<proteinExistence type="inferred from homology"/>
<dbReference type="STRING" id="1179773.BN6_34440"/>
<dbReference type="Pfam" id="PF21994">
    <property type="entry name" value="AGAO-like_N2"/>
    <property type="match status" value="1"/>
</dbReference>
<evidence type="ECO:0000256" key="3">
    <source>
        <dbReference type="ARBA" id="ARBA00001947"/>
    </source>
</evidence>
<dbReference type="KEGG" id="sesp:BN6_34440"/>
<evidence type="ECO:0000259" key="16">
    <source>
        <dbReference type="Pfam" id="PF02728"/>
    </source>
</evidence>
<gene>
    <name evidence="18" type="ordered locus">BN6_34440</name>
</gene>
<comment type="cofactor">
    <cofactor evidence="13">
        <name>Cu cation</name>
        <dbReference type="ChEBI" id="CHEBI:23378"/>
    </cofactor>
    <text evidence="13">Contains 1 topaquinone per subunit.</text>
</comment>
<evidence type="ECO:0000256" key="11">
    <source>
        <dbReference type="PIRSR" id="PIRSR600269-50"/>
    </source>
</evidence>
<comment type="cofactor">
    <cofactor evidence="2">
        <name>Mn(2+)</name>
        <dbReference type="ChEBI" id="CHEBI:29035"/>
    </cofactor>
</comment>
<evidence type="ECO:0000256" key="5">
    <source>
        <dbReference type="ARBA" id="ARBA00011738"/>
    </source>
</evidence>
<evidence type="ECO:0000256" key="4">
    <source>
        <dbReference type="ARBA" id="ARBA00007983"/>
    </source>
</evidence>
<dbReference type="Pfam" id="PF01179">
    <property type="entry name" value="Cu_amine_oxid"/>
    <property type="match status" value="1"/>
</dbReference>
<evidence type="ECO:0000256" key="6">
    <source>
        <dbReference type="ARBA" id="ARBA00022723"/>
    </source>
</evidence>
<evidence type="ECO:0000256" key="2">
    <source>
        <dbReference type="ARBA" id="ARBA00001936"/>
    </source>
</evidence>
<comment type="PTM">
    <text evidence="12 13">Topaquinone (TPQ) is generated by copper-dependent autoxidation of a specific tyrosyl residue.</text>
</comment>
<dbReference type="NCBIfam" id="NF008559">
    <property type="entry name" value="PRK11504.1"/>
    <property type="match status" value="1"/>
</dbReference>
<dbReference type="GO" id="GO:0048038">
    <property type="term" value="F:quinone binding"/>
    <property type="evidence" value="ECO:0007669"/>
    <property type="project" value="InterPro"/>
</dbReference>
<dbReference type="PROSITE" id="PS01164">
    <property type="entry name" value="COPPER_AMINE_OXID_1"/>
    <property type="match status" value="1"/>
</dbReference>
<evidence type="ECO:0000256" key="13">
    <source>
        <dbReference type="RuleBase" id="RU000672"/>
    </source>
</evidence>
<evidence type="ECO:0000259" key="15">
    <source>
        <dbReference type="Pfam" id="PF01179"/>
    </source>
</evidence>
<comment type="subunit">
    <text evidence="5">Homodimer.</text>
</comment>
<dbReference type="PATRIC" id="fig|1179773.3.peg.3450"/>
<feature type="domain" description="Copper amine oxidase catalytic" evidence="15">
    <location>
        <begin position="267"/>
        <end position="662"/>
    </location>
</feature>
<keyword evidence="10" id="KW-0464">Manganese</keyword>
<dbReference type="Gene3D" id="3.10.450.40">
    <property type="match status" value="2"/>
</dbReference>
<dbReference type="InterPro" id="IPR049948">
    <property type="entry name" value="Cu_Am_ox_TPQ-bd"/>
</dbReference>
<dbReference type="GO" id="GO:0005507">
    <property type="term" value="F:copper ion binding"/>
    <property type="evidence" value="ECO:0007669"/>
    <property type="project" value="InterPro"/>
</dbReference>
<dbReference type="InterPro" id="IPR000269">
    <property type="entry name" value="Cu_amine_oxidase"/>
</dbReference>
<keyword evidence="8 13" id="KW-0560">Oxidoreductase</keyword>
<sequence length="682" mass="74800">MGAMVLGRRWAVLSASARPLTAGERAPASKSGTPHAKRSPRARANTRGMTHSPHPLDPFTADEIAQVRDVLVRAGKVGETTRFPSVLPVEPAKDAVRAHRSGDVVARRARAVLLDTATGVATEVVVNATEGVVESSRELEPAKDGQPAILFEEYDRSAELVKADPRWQAAMRRRGVEDWSLTFIGPLSPGFFDEPLLRERRVLRALTFLRDHVDDSPWAHPVEGLLCEVDLIANEVLAVTDEGDVPTPVEHGNYTGEPARTTLKPISITQPEGVSFTVEGHEVSWEGWKLRIGFNAREGLTLHRISFGGDPVLHRASMAEMVVPYGDPAPWRNWISYFDAGEYLLGKNANSLRLGCDCLGVIHYFDAVLADDHGHPVAIPQAICMHEEDYGVQWKHTNILTGASDVRRSRRLVVSSFSTIGNYDYGFFWYFYLDGTIELEAKATGVVFCGAGGENPYGSEIAPGLMAPVHQHLFCARLDTEIAGPANTVEEVDFVGVPTGPDNPRGNAFTTTTTVLDRESTASRLADPLRGRTWVVSSSDEVNRVGKPRAYQLVPKPGPTLLAQPDSTIAARAGFASRHLWVTRFHEDERYPAGEYPDQHPGGAGLPAWAAQDRPLVDEDVVLWHVFGPTHLPRPEDWPVMPVDYSGFMFKPLGFLDRNPTLDLPDFAACSHCPPGQCHCAH</sequence>
<comment type="similarity">
    <text evidence="4 13">Belongs to the copper/topaquinone oxidase family.</text>
</comment>
<reference evidence="18 19" key="1">
    <citation type="journal article" date="2012" name="BMC Genomics">
        <title>Complete genome sequence of Saccharothrix espanaensis DSM 44229T and comparison to the other completely sequenced Pseudonocardiaceae.</title>
        <authorList>
            <person name="Strobel T."/>
            <person name="Al-Dilaimi A."/>
            <person name="Blom J."/>
            <person name="Gessner A."/>
            <person name="Kalinowski J."/>
            <person name="Luzhetska M."/>
            <person name="Puhler A."/>
            <person name="Szczepanowski R."/>
            <person name="Bechthold A."/>
            <person name="Ruckert C."/>
        </authorList>
    </citation>
    <scope>NUCLEOTIDE SEQUENCE [LARGE SCALE GENOMIC DNA]</scope>
    <source>
        <strain evidence="19">ATCC 51144 / DSM 44229 / JCM 9112 / NBRC 15066 / NRRL 15764</strain>
    </source>
</reference>
<evidence type="ECO:0000259" key="17">
    <source>
        <dbReference type="Pfam" id="PF21994"/>
    </source>
</evidence>
<dbReference type="PANTHER" id="PTHR10638">
    <property type="entry name" value="COPPER AMINE OXIDASE"/>
    <property type="match status" value="1"/>
</dbReference>
<dbReference type="SUPFAM" id="SSF49998">
    <property type="entry name" value="Amine oxidase catalytic domain"/>
    <property type="match status" value="1"/>
</dbReference>
<accession>K0JZM1</accession>
<feature type="active site" description="Schiff-base intermediate with substrate; via topaquinone" evidence="11">
    <location>
        <position position="423"/>
    </location>
</feature>
<dbReference type="InterPro" id="IPR016182">
    <property type="entry name" value="Cu_amine_oxidase_N-reg"/>
</dbReference>
<name>K0JZM1_SACES</name>
<dbReference type="EC" id="1.4.3.-" evidence="13"/>
<dbReference type="Pfam" id="PF02728">
    <property type="entry name" value="Cu_amine_oxidN3"/>
    <property type="match status" value="1"/>
</dbReference>